<dbReference type="SMART" id="SM01014">
    <property type="entry name" value="ARID"/>
    <property type="match status" value="1"/>
</dbReference>
<dbReference type="PROSITE" id="PS51011">
    <property type="entry name" value="ARID"/>
    <property type="match status" value="1"/>
</dbReference>
<dbReference type="GO" id="GO:0003677">
    <property type="term" value="F:DNA binding"/>
    <property type="evidence" value="ECO:0007669"/>
    <property type="project" value="UniProtKB-UniRule"/>
</dbReference>
<reference evidence="5 6" key="1">
    <citation type="journal article" date="2013" name="BMC Genomics">
        <title>The miniature genome of a carnivorous plant Genlisea aurea contains a low number of genes and short non-coding sequences.</title>
        <authorList>
            <person name="Leushkin E.V."/>
            <person name="Sutormin R.A."/>
            <person name="Nabieva E.R."/>
            <person name="Penin A.A."/>
            <person name="Kondrashov A.S."/>
            <person name="Logacheva M.D."/>
        </authorList>
    </citation>
    <scope>NUCLEOTIDE SEQUENCE [LARGE SCALE GENOMIC DNA]</scope>
</reference>
<dbReference type="SUPFAM" id="SSF47095">
    <property type="entry name" value="HMG-box"/>
    <property type="match status" value="1"/>
</dbReference>
<dbReference type="OrthoDB" id="338531at2759"/>
<dbReference type="AlphaFoldDB" id="S8CY97"/>
<dbReference type="InterPro" id="IPR036910">
    <property type="entry name" value="HMG_box_dom_sf"/>
</dbReference>
<dbReference type="InterPro" id="IPR045303">
    <property type="entry name" value="ARID_HMGB9-like"/>
</dbReference>
<dbReference type="PANTHER" id="PTHR46691">
    <property type="entry name" value="HIGH MOBILITY GROUP B PROTEIN 9"/>
    <property type="match status" value="1"/>
</dbReference>
<evidence type="ECO:0000256" key="2">
    <source>
        <dbReference type="SAM" id="MobiDB-lite"/>
    </source>
</evidence>
<dbReference type="GO" id="GO:0005634">
    <property type="term" value="C:nucleus"/>
    <property type="evidence" value="ECO:0007669"/>
    <property type="project" value="UniProtKB-UniRule"/>
</dbReference>
<feature type="region of interest" description="Disordered" evidence="2">
    <location>
        <begin position="1"/>
        <end position="24"/>
    </location>
</feature>
<name>S8CY97_9LAMI</name>
<dbReference type="SMART" id="SM00398">
    <property type="entry name" value="HMG"/>
    <property type="match status" value="1"/>
</dbReference>
<keyword evidence="1" id="KW-0238">DNA-binding</keyword>
<evidence type="ECO:0000259" key="3">
    <source>
        <dbReference type="PROSITE" id="PS50118"/>
    </source>
</evidence>
<protein>
    <recommendedName>
        <fullName evidence="7">HMG box domain-containing protein</fullName>
    </recommendedName>
</protein>
<dbReference type="Gene3D" id="1.10.150.60">
    <property type="entry name" value="ARID DNA-binding domain"/>
    <property type="match status" value="1"/>
</dbReference>
<evidence type="ECO:0000259" key="4">
    <source>
        <dbReference type="PROSITE" id="PS51011"/>
    </source>
</evidence>
<dbReference type="InterPro" id="IPR036431">
    <property type="entry name" value="ARID_dom_sf"/>
</dbReference>
<evidence type="ECO:0000313" key="6">
    <source>
        <dbReference type="Proteomes" id="UP000015453"/>
    </source>
</evidence>
<feature type="DNA-binding region" description="HMG box" evidence="1">
    <location>
        <begin position="220"/>
        <end position="287"/>
    </location>
</feature>
<feature type="domain" description="ARID" evidence="4">
    <location>
        <begin position="43"/>
        <end position="131"/>
    </location>
</feature>
<keyword evidence="1" id="KW-0539">Nucleus</keyword>
<comment type="caution">
    <text evidence="5">The sequence shown here is derived from an EMBL/GenBank/DDBJ whole genome shotgun (WGS) entry which is preliminary data.</text>
</comment>
<dbReference type="Proteomes" id="UP000015453">
    <property type="component" value="Unassembled WGS sequence"/>
</dbReference>
<feature type="region of interest" description="Disordered" evidence="2">
    <location>
        <begin position="272"/>
        <end position="324"/>
    </location>
</feature>
<feature type="compositionally biased region" description="Basic and acidic residues" evidence="2">
    <location>
        <begin position="272"/>
        <end position="292"/>
    </location>
</feature>
<evidence type="ECO:0000313" key="5">
    <source>
        <dbReference type="EMBL" id="EPS71970.1"/>
    </source>
</evidence>
<dbReference type="PANTHER" id="PTHR46691:SF3">
    <property type="entry name" value="HIGH MOBILITY GROUP B PROTEIN 15"/>
    <property type="match status" value="1"/>
</dbReference>
<dbReference type="InterPro" id="IPR009071">
    <property type="entry name" value="HMG_box_dom"/>
</dbReference>
<dbReference type="CDD" id="cd16872">
    <property type="entry name" value="ARID_HMGB9-like"/>
    <property type="match status" value="1"/>
</dbReference>
<dbReference type="CDD" id="cd22009">
    <property type="entry name" value="HMG-box_AtHMGB9-like"/>
    <property type="match status" value="1"/>
</dbReference>
<dbReference type="EMBL" id="AUSU01001033">
    <property type="protein sequence ID" value="EPS71970.1"/>
    <property type="molecule type" value="Genomic_DNA"/>
</dbReference>
<organism evidence="5 6">
    <name type="scientific">Genlisea aurea</name>
    <dbReference type="NCBI Taxonomy" id="192259"/>
    <lineage>
        <taxon>Eukaryota</taxon>
        <taxon>Viridiplantae</taxon>
        <taxon>Streptophyta</taxon>
        <taxon>Embryophyta</taxon>
        <taxon>Tracheophyta</taxon>
        <taxon>Spermatophyta</taxon>
        <taxon>Magnoliopsida</taxon>
        <taxon>eudicotyledons</taxon>
        <taxon>Gunneridae</taxon>
        <taxon>Pentapetalae</taxon>
        <taxon>asterids</taxon>
        <taxon>lamiids</taxon>
        <taxon>Lamiales</taxon>
        <taxon>Lentibulariaceae</taxon>
        <taxon>Genlisea</taxon>
    </lineage>
</organism>
<dbReference type="InterPro" id="IPR001606">
    <property type="entry name" value="ARID_dom"/>
</dbReference>
<keyword evidence="6" id="KW-1185">Reference proteome</keyword>
<feature type="region of interest" description="Disordered" evidence="2">
    <location>
        <begin position="193"/>
        <end position="227"/>
    </location>
</feature>
<accession>S8CY97</accession>
<proteinExistence type="predicted"/>
<feature type="domain" description="HMG box" evidence="3">
    <location>
        <begin position="220"/>
        <end position="287"/>
    </location>
</feature>
<sequence length="324" mass="36582">MQPLPCSMLEEEEEEEEGTLPAPVPASDFRPYPAALADYDDAVGSAEVFMDTLRKLHASMGTKFMIPVVGGKDLDLHRLFVEVTSRGGVSKERKWKEVTAVFKFPASATNASYILRKYYVSLLYHYEQIYYGGAKFWVPRPPPAPATGDDAPRHDGATSSSRPVSGLIDGKFESGYLVTVRVGSEELRGVLYQVQSSPGKPPRRKRRKKCEMRKRDPSHPKPNRSGYNFFFAEQHARLKPHYHGRDREISRIIGKSWNKLQDCDRAVYQEEARKDKERYRAEMEAYRERQRNNGDNSDSSHGARAVIADLNAGLENDVPPTSGA</sequence>
<evidence type="ECO:0008006" key="7">
    <source>
        <dbReference type="Google" id="ProtNLM"/>
    </source>
</evidence>
<dbReference type="Pfam" id="PF00505">
    <property type="entry name" value="HMG_box"/>
    <property type="match status" value="1"/>
</dbReference>
<gene>
    <name evidence="5" type="ORF">M569_02790</name>
</gene>
<dbReference type="PROSITE" id="PS50118">
    <property type="entry name" value="HMG_BOX_2"/>
    <property type="match status" value="1"/>
</dbReference>
<feature type="compositionally biased region" description="Basic residues" evidence="2">
    <location>
        <begin position="201"/>
        <end position="212"/>
    </location>
</feature>
<dbReference type="SUPFAM" id="SSF46774">
    <property type="entry name" value="ARID-like"/>
    <property type="match status" value="1"/>
</dbReference>
<dbReference type="Pfam" id="PF01388">
    <property type="entry name" value="ARID"/>
    <property type="match status" value="1"/>
</dbReference>
<dbReference type="Gene3D" id="1.10.30.10">
    <property type="entry name" value="High mobility group box domain"/>
    <property type="match status" value="1"/>
</dbReference>
<feature type="region of interest" description="Disordered" evidence="2">
    <location>
        <begin position="145"/>
        <end position="166"/>
    </location>
</feature>
<dbReference type="SMART" id="SM00501">
    <property type="entry name" value="BRIGHT"/>
    <property type="match status" value="1"/>
</dbReference>
<evidence type="ECO:0000256" key="1">
    <source>
        <dbReference type="PROSITE-ProRule" id="PRU00267"/>
    </source>
</evidence>
<feature type="compositionally biased region" description="Acidic residues" evidence="2">
    <location>
        <begin position="9"/>
        <end position="18"/>
    </location>
</feature>